<dbReference type="PANTHER" id="PTHR47941">
    <property type="entry name" value="PENTATRICOPEPTIDE REPEAT-CONTAINING PROTEIN 3, MITOCHONDRIAL"/>
    <property type="match status" value="1"/>
</dbReference>
<proteinExistence type="predicted"/>
<keyword evidence="5" id="KW-1185">Reference proteome</keyword>
<dbReference type="Pfam" id="PF13041">
    <property type="entry name" value="PPR_2"/>
    <property type="match status" value="2"/>
</dbReference>
<sequence length="481" mass="54016">MTAQATQAKLHMRSRAAFAGLAGIGFWYYAAVMFTTPFARRLDEYLKTTSETSLDKPLKDSKLLSNKKVPKWLSELDDLGFVDSDTYRQFIDTAVAKGSLDEARTWAEKARAQGMPLTAQDLQSLISQALTTNDADAAKLWLEQTLSTEELTTHQKQKICFLAVFLVARKMGFGVLHDLLLKGGEEPSRWLRNKARWLLEILRATRSDGLEELGRRLDDALQVGVEADHSVFRYLLYEALKVPDFEYVTKWFTKAVRHGVVPETPIVNHIIGEVAKMQGLAAAEEWFEKATRAGVKPNVYTYKYLMQAASKEDRGPERWFRSSLAAGIHPDVVTFNTLINAAAKKGNLDEAVSWFHMALSMSVRPDMLTYNMVLAAAAQAGDGNAAQKWFNKMQEDGFLPDIVSYNSFMKALMKSARTRDVEELFWKMKAASVSPDVVTIKTMRWALGRQRVKELLHDADLLSEQWSDEQMAANLGAGVVA</sequence>
<gene>
    <name evidence="4" type="ORF">SCF082_LOCUS19357</name>
</gene>
<dbReference type="Pfam" id="PF13812">
    <property type="entry name" value="PPR_3"/>
    <property type="match status" value="1"/>
</dbReference>
<feature type="transmembrane region" description="Helical" evidence="3">
    <location>
        <begin position="16"/>
        <end position="39"/>
    </location>
</feature>
<keyword evidence="1" id="KW-0677">Repeat</keyword>
<keyword evidence="3" id="KW-1133">Transmembrane helix</keyword>
<dbReference type="EMBL" id="CAXAMM010013224">
    <property type="protein sequence ID" value="CAK9030796.1"/>
    <property type="molecule type" value="Genomic_DNA"/>
</dbReference>
<keyword evidence="3" id="KW-0812">Transmembrane</keyword>
<protein>
    <submittedName>
        <fullName evidence="4">Mitochondrial (Fertility restorer) (Protein PPR) (Restorer for CMS)</fullName>
    </submittedName>
</protein>
<feature type="repeat" description="PPR" evidence="2">
    <location>
        <begin position="331"/>
        <end position="365"/>
    </location>
</feature>
<dbReference type="NCBIfam" id="TIGR00756">
    <property type="entry name" value="PPR"/>
    <property type="match status" value="3"/>
</dbReference>
<evidence type="ECO:0000313" key="4">
    <source>
        <dbReference type="EMBL" id="CAK9030796.1"/>
    </source>
</evidence>
<feature type="repeat" description="PPR" evidence="2">
    <location>
        <begin position="401"/>
        <end position="435"/>
    </location>
</feature>
<feature type="repeat" description="PPR" evidence="2">
    <location>
        <begin position="366"/>
        <end position="400"/>
    </location>
</feature>
<reference evidence="4 5" key="1">
    <citation type="submission" date="2024-02" db="EMBL/GenBank/DDBJ databases">
        <authorList>
            <person name="Chen Y."/>
            <person name="Shah S."/>
            <person name="Dougan E. K."/>
            <person name="Thang M."/>
            <person name="Chan C."/>
        </authorList>
    </citation>
    <scope>NUCLEOTIDE SEQUENCE [LARGE SCALE GENOMIC DNA]</scope>
</reference>
<evidence type="ECO:0000256" key="3">
    <source>
        <dbReference type="SAM" id="Phobius"/>
    </source>
</evidence>
<keyword evidence="3" id="KW-0472">Membrane</keyword>
<organism evidence="4 5">
    <name type="scientific">Durusdinium trenchii</name>
    <dbReference type="NCBI Taxonomy" id="1381693"/>
    <lineage>
        <taxon>Eukaryota</taxon>
        <taxon>Sar</taxon>
        <taxon>Alveolata</taxon>
        <taxon>Dinophyceae</taxon>
        <taxon>Suessiales</taxon>
        <taxon>Symbiodiniaceae</taxon>
        <taxon>Durusdinium</taxon>
    </lineage>
</organism>
<dbReference type="Gene3D" id="1.25.40.10">
    <property type="entry name" value="Tetratricopeptide repeat domain"/>
    <property type="match status" value="2"/>
</dbReference>
<evidence type="ECO:0000256" key="1">
    <source>
        <dbReference type="ARBA" id="ARBA00022737"/>
    </source>
</evidence>
<dbReference type="PROSITE" id="PS51375">
    <property type="entry name" value="PPR"/>
    <property type="match status" value="3"/>
</dbReference>
<dbReference type="InterPro" id="IPR002885">
    <property type="entry name" value="PPR_rpt"/>
</dbReference>
<name>A0ABP0KV73_9DINO</name>
<dbReference type="SUPFAM" id="SSF81901">
    <property type="entry name" value="HCP-like"/>
    <property type="match status" value="1"/>
</dbReference>
<dbReference type="Proteomes" id="UP001642464">
    <property type="component" value="Unassembled WGS sequence"/>
</dbReference>
<dbReference type="InterPro" id="IPR011990">
    <property type="entry name" value="TPR-like_helical_dom_sf"/>
</dbReference>
<accession>A0ABP0KV73</accession>
<comment type="caution">
    <text evidence="4">The sequence shown here is derived from an EMBL/GenBank/DDBJ whole genome shotgun (WGS) entry which is preliminary data.</text>
</comment>
<evidence type="ECO:0000313" key="5">
    <source>
        <dbReference type="Proteomes" id="UP001642464"/>
    </source>
</evidence>
<evidence type="ECO:0000256" key="2">
    <source>
        <dbReference type="PROSITE-ProRule" id="PRU00708"/>
    </source>
</evidence>